<name>A0AAD1Y0D2_EUPCR</name>
<protein>
    <recommendedName>
        <fullName evidence="8">COPI associated protein</fullName>
    </recommendedName>
</protein>
<dbReference type="InterPro" id="IPR013714">
    <property type="entry name" value="Golgi_TVP15"/>
</dbReference>
<organism evidence="6 7">
    <name type="scientific">Euplotes crassus</name>
    <dbReference type="NCBI Taxonomy" id="5936"/>
    <lineage>
        <taxon>Eukaryota</taxon>
        <taxon>Sar</taxon>
        <taxon>Alveolata</taxon>
        <taxon>Ciliophora</taxon>
        <taxon>Intramacronucleata</taxon>
        <taxon>Spirotrichea</taxon>
        <taxon>Hypotrichia</taxon>
        <taxon>Euplotida</taxon>
        <taxon>Euplotidae</taxon>
        <taxon>Moneuplotes</taxon>
    </lineage>
</organism>
<keyword evidence="2 5" id="KW-0812">Transmembrane</keyword>
<feature type="transmembrane region" description="Helical" evidence="5">
    <location>
        <begin position="12"/>
        <end position="34"/>
    </location>
</feature>
<evidence type="ECO:0000256" key="5">
    <source>
        <dbReference type="SAM" id="Phobius"/>
    </source>
</evidence>
<dbReference type="Pfam" id="PF08507">
    <property type="entry name" value="COPI_assoc"/>
    <property type="match status" value="1"/>
</dbReference>
<dbReference type="PANTHER" id="PTHR28128:SF3">
    <property type="entry name" value="CHROMOSOME UNDETERMINED SCAFFOLD_46, WHOLE GENOME SHOTGUN SEQUENCE"/>
    <property type="match status" value="1"/>
</dbReference>
<sequence length="179" mass="20238">MPDHGVDNKLLVLKLITGVTSMMLFVASAFQLWSGTAYQTQSLVCLYNLIFTCIILVTEFSPLILEDILMEFFPFLGTITGKAIFYIILGTFCLDKEFNFIGLIGGFLCFLVGLAWLLYDYIYYKKPRAVVNAGVSGVYAENKHKFAQNDFNNSFASEYSLQSIQAEDVRQNDYKPPDL</sequence>
<keyword evidence="3 5" id="KW-1133">Transmembrane helix</keyword>
<evidence type="ECO:0000313" key="7">
    <source>
        <dbReference type="Proteomes" id="UP001295684"/>
    </source>
</evidence>
<proteinExistence type="predicted"/>
<evidence type="ECO:0000256" key="2">
    <source>
        <dbReference type="ARBA" id="ARBA00022692"/>
    </source>
</evidence>
<feature type="transmembrane region" description="Helical" evidence="5">
    <location>
        <begin position="98"/>
        <end position="119"/>
    </location>
</feature>
<dbReference type="GO" id="GO:0016020">
    <property type="term" value="C:membrane"/>
    <property type="evidence" value="ECO:0007669"/>
    <property type="project" value="UniProtKB-SubCell"/>
</dbReference>
<comment type="caution">
    <text evidence="6">The sequence shown here is derived from an EMBL/GenBank/DDBJ whole genome shotgun (WGS) entry which is preliminary data.</text>
</comment>
<dbReference type="AlphaFoldDB" id="A0AAD1Y0D2"/>
<keyword evidence="4 5" id="KW-0472">Membrane</keyword>
<feature type="transmembrane region" description="Helical" evidence="5">
    <location>
        <begin position="46"/>
        <end position="65"/>
    </location>
</feature>
<evidence type="ECO:0008006" key="8">
    <source>
        <dbReference type="Google" id="ProtNLM"/>
    </source>
</evidence>
<dbReference type="Proteomes" id="UP001295684">
    <property type="component" value="Unassembled WGS sequence"/>
</dbReference>
<evidence type="ECO:0000256" key="4">
    <source>
        <dbReference type="ARBA" id="ARBA00023136"/>
    </source>
</evidence>
<dbReference type="PANTHER" id="PTHR28128">
    <property type="entry name" value="GOLGI APPARATUS MEMBRANE PROTEIN TVP15"/>
    <property type="match status" value="1"/>
</dbReference>
<dbReference type="EMBL" id="CAMPGE010024406">
    <property type="protein sequence ID" value="CAI2382248.1"/>
    <property type="molecule type" value="Genomic_DNA"/>
</dbReference>
<feature type="transmembrane region" description="Helical" evidence="5">
    <location>
        <begin position="72"/>
        <end position="92"/>
    </location>
</feature>
<evidence type="ECO:0000256" key="1">
    <source>
        <dbReference type="ARBA" id="ARBA00004141"/>
    </source>
</evidence>
<keyword evidence="7" id="KW-1185">Reference proteome</keyword>
<gene>
    <name evidence="6" type="ORF">ECRASSUSDP1_LOCUS23718</name>
</gene>
<evidence type="ECO:0000313" key="6">
    <source>
        <dbReference type="EMBL" id="CAI2382248.1"/>
    </source>
</evidence>
<comment type="subcellular location">
    <subcellularLocation>
        <location evidence="1">Membrane</location>
        <topology evidence="1">Multi-pass membrane protein</topology>
    </subcellularLocation>
</comment>
<accession>A0AAD1Y0D2</accession>
<reference evidence="6" key="1">
    <citation type="submission" date="2023-07" db="EMBL/GenBank/DDBJ databases">
        <authorList>
            <consortium name="AG Swart"/>
            <person name="Singh M."/>
            <person name="Singh A."/>
            <person name="Seah K."/>
            <person name="Emmerich C."/>
        </authorList>
    </citation>
    <scope>NUCLEOTIDE SEQUENCE</scope>
    <source>
        <strain evidence="6">DP1</strain>
    </source>
</reference>
<evidence type="ECO:0000256" key="3">
    <source>
        <dbReference type="ARBA" id="ARBA00022989"/>
    </source>
</evidence>